<gene>
    <name evidence="1" type="ORF">B0T21DRAFT_386219</name>
</gene>
<accession>A0AA40ASN9</accession>
<dbReference type="EMBL" id="JAUKTV010000012">
    <property type="protein sequence ID" value="KAK0721299.1"/>
    <property type="molecule type" value="Genomic_DNA"/>
</dbReference>
<protein>
    <submittedName>
        <fullName evidence="1">Uncharacterized protein</fullName>
    </submittedName>
</protein>
<organism evidence="1 2">
    <name type="scientific">Apiosordaria backusii</name>
    <dbReference type="NCBI Taxonomy" id="314023"/>
    <lineage>
        <taxon>Eukaryota</taxon>
        <taxon>Fungi</taxon>
        <taxon>Dikarya</taxon>
        <taxon>Ascomycota</taxon>
        <taxon>Pezizomycotina</taxon>
        <taxon>Sordariomycetes</taxon>
        <taxon>Sordariomycetidae</taxon>
        <taxon>Sordariales</taxon>
        <taxon>Lasiosphaeriaceae</taxon>
        <taxon>Apiosordaria</taxon>
    </lineage>
</organism>
<dbReference type="Proteomes" id="UP001172159">
    <property type="component" value="Unassembled WGS sequence"/>
</dbReference>
<reference evidence="1" key="1">
    <citation type="submission" date="2023-06" db="EMBL/GenBank/DDBJ databases">
        <title>Genome-scale phylogeny and comparative genomics of the fungal order Sordariales.</title>
        <authorList>
            <consortium name="Lawrence Berkeley National Laboratory"/>
            <person name="Hensen N."/>
            <person name="Bonometti L."/>
            <person name="Westerberg I."/>
            <person name="Brannstrom I.O."/>
            <person name="Guillou S."/>
            <person name="Cros-Aarteil S."/>
            <person name="Calhoun S."/>
            <person name="Haridas S."/>
            <person name="Kuo A."/>
            <person name="Mondo S."/>
            <person name="Pangilinan J."/>
            <person name="Riley R."/>
            <person name="Labutti K."/>
            <person name="Andreopoulos B."/>
            <person name="Lipzen A."/>
            <person name="Chen C."/>
            <person name="Yanf M."/>
            <person name="Daum C."/>
            <person name="Ng V."/>
            <person name="Clum A."/>
            <person name="Steindorff A."/>
            <person name="Ohm R."/>
            <person name="Martin F."/>
            <person name="Silar P."/>
            <person name="Natvig D."/>
            <person name="Lalanne C."/>
            <person name="Gautier V."/>
            <person name="Ament-Velasquez S.L."/>
            <person name="Kruys A."/>
            <person name="Hutchinson M.I."/>
            <person name="Powell A.J."/>
            <person name="Barry K."/>
            <person name="Miller A.N."/>
            <person name="Grigoriev I.V."/>
            <person name="Debuchy R."/>
            <person name="Gladieux P."/>
            <person name="Thoren M.H."/>
            <person name="Johannesson H."/>
        </authorList>
    </citation>
    <scope>NUCLEOTIDE SEQUENCE</scope>
    <source>
        <strain evidence="1">CBS 540.89</strain>
    </source>
</reference>
<proteinExistence type="predicted"/>
<keyword evidence="2" id="KW-1185">Reference proteome</keyword>
<comment type="caution">
    <text evidence="1">The sequence shown here is derived from an EMBL/GenBank/DDBJ whole genome shotgun (WGS) entry which is preliminary data.</text>
</comment>
<evidence type="ECO:0000313" key="2">
    <source>
        <dbReference type="Proteomes" id="UP001172159"/>
    </source>
</evidence>
<evidence type="ECO:0000313" key="1">
    <source>
        <dbReference type="EMBL" id="KAK0721299.1"/>
    </source>
</evidence>
<sequence>MSQTQNAPNVPFWVPNMMFPTGFLNNTHPNTIGSTTGIDSQGHPYGYVSGLHGTGRIPQPPPITDENFPAANLLNSTGGAGAEPGFNYFFPTEHANVIVLKSATAPWKLTEGYDRLDYWSVKVPSNVTMAELLVGFGARNEREERNAVFVVYQQGDGKWEHQETIRGDDEGMMRKSVRECGWVKRGVDGRVGVKYIWVVKG</sequence>
<name>A0AA40ASN9_9PEZI</name>
<dbReference type="AlphaFoldDB" id="A0AA40ASN9"/>